<dbReference type="Proteomes" id="UP000008144">
    <property type="component" value="Chromosome 13"/>
</dbReference>
<reference evidence="1" key="2">
    <citation type="journal article" date="2008" name="Genome Biol.">
        <title>Improved genome assembly and evidence-based global gene model set for the chordate Ciona intestinalis: new insight into intron and operon populations.</title>
        <authorList>
            <person name="Satou Y."/>
            <person name="Mineta K."/>
            <person name="Ogasawara M."/>
            <person name="Sasakura Y."/>
            <person name="Shoguchi E."/>
            <person name="Ueno K."/>
            <person name="Yamada L."/>
            <person name="Matsumoto J."/>
            <person name="Wasserscheid J."/>
            <person name="Dewar K."/>
            <person name="Wiley G.B."/>
            <person name="Macmil S.L."/>
            <person name="Roe B.A."/>
            <person name="Zeller R.W."/>
            <person name="Hastings K.E."/>
            <person name="Lemaire P."/>
            <person name="Lindquist E."/>
            <person name="Endo T."/>
            <person name="Hotta K."/>
            <person name="Inaba K."/>
        </authorList>
    </citation>
    <scope>NUCLEOTIDE SEQUENCE [LARGE SCALE GENOMIC DNA]</scope>
    <source>
        <strain evidence="1">wild type</strain>
    </source>
</reference>
<accession>H2XLP8</accession>
<protein>
    <submittedName>
        <fullName evidence="1">Uncharacterized protein</fullName>
    </submittedName>
</protein>
<keyword evidence="2" id="KW-1185">Reference proteome</keyword>
<dbReference type="EMBL" id="EAAA01001108">
    <property type="status" value="NOT_ANNOTATED_CDS"/>
    <property type="molecule type" value="Genomic_DNA"/>
</dbReference>
<reference evidence="1" key="3">
    <citation type="submission" date="2025-08" db="UniProtKB">
        <authorList>
            <consortium name="Ensembl"/>
        </authorList>
    </citation>
    <scope>IDENTIFICATION</scope>
</reference>
<proteinExistence type="predicted"/>
<evidence type="ECO:0000313" key="2">
    <source>
        <dbReference type="Proteomes" id="UP000008144"/>
    </source>
</evidence>
<organism evidence="1 2">
    <name type="scientific">Ciona intestinalis</name>
    <name type="common">Transparent sea squirt</name>
    <name type="synonym">Ascidia intestinalis</name>
    <dbReference type="NCBI Taxonomy" id="7719"/>
    <lineage>
        <taxon>Eukaryota</taxon>
        <taxon>Metazoa</taxon>
        <taxon>Chordata</taxon>
        <taxon>Tunicata</taxon>
        <taxon>Ascidiacea</taxon>
        <taxon>Phlebobranchia</taxon>
        <taxon>Cionidae</taxon>
        <taxon>Ciona</taxon>
    </lineage>
</organism>
<dbReference type="InParanoid" id="H2XLP8"/>
<evidence type="ECO:0000313" key="1">
    <source>
        <dbReference type="Ensembl" id="ENSCINP00000030580.1"/>
    </source>
</evidence>
<dbReference type="Ensembl" id="ENSCINT00000031902.1">
    <property type="protein sequence ID" value="ENSCINP00000030580.1"/>
    <property type="gene ID" value="ENSCING00000021352.1"/>
</dbReference>
<dbReference type="HOGENOM" id="CLU_3299058_0_0_1"/>
<dbReference type="AlphaFoldDB" id="H2XLP8"/>
<reference evidence="1" key="4">
    <citation type="submission" date="2025-09" db="UniProtKB">
        <authorList>
            <consortium name="Ensembl"/>
        </authorList>
    </citation>
    <scope>IDENTIFICATION</scope>
</reference>
<reference evidence="2" key="1">
    <citation type="journal article" date="2002" name="Science">
        <title>The draft genome of Ciona intestinalis: insights into chordate and vertebrate origins.</title>
        <authorList>
            <person name="Dehal P."/>
            <person name="Satou Y."/>
            <person name="Campbell R.K."/>
            <person name="Chapman J."/>
            <person name="Degnan B."/>
            <person name="De Tomaso A."/>
            <person name="Davidson B."/>
            <person name="Di Gregorio A."/>
            <person name="Gelpke M."/>
            <person name="Goodstein D.M."/>
            <person name="Harafuji N."/>
            <person name="Hastings K.E."/>
            <person name="Ho I."/>
            <person name="Hotta K."/>
            <person name="Huang W."/>
            <person name="Kawashima T."/>
            <person name="Lemaire P."/>
            <person name="Martinez D."/>
            <person name="Meinertzhagen I.A."/>
            <person name="Necula S."/>
            <person name="Nonaka M."/>
            <person name="Putnam N."/>
            <person name="Rash S."/>
            <person name="Saiga H."/>
            <person name="Satake M."/>
            <person name="Terry A."/>
            <person name="Yamada L."/>
            <person name="Wang H.G."/>
            <person name="Awazu S."/>
            <person name="Azumi K."/>
            <person name="Boore J."/>
            <person name="Branno M."/>
            <person name="Chin-Bow S."/>
            <person name="DeSantis R."/>
            <person name="Doyle S."/>
            <person name="Francino P."/>
            <person name="Keys D.N."/>
            <person name="Haga S."/>
            <person name="Hayashi H."/>
            <person name="Hino K."/>
            <person name="Imai K.S."/>
            <person name="Inaba K."/>
            <person name="Kano S."/>
            <person name="Kobayashi K."/>
            <person name="Kobayashi M."/>
            <person name="Lee B.I."/>
            <person name="Makabe K.W."/>
            <person name="Manohar C."/>
            <person name="Matassi G."/>
            <person name="Medina M."/>
            <person name="Mochizuki Y."/>
            <person name="Mount S."/>
            <person name="Morishita T."/>
            <person name="Miura S."/>
            <person name="Nakayama A."/>
            <person name="Nishizaka S."/>
            <person name="Nomoto H."/>
            <person name="Ohta F."/>
            <person name="Oishi K."/>
            <person name="Rigoutsos I."/>
            <person name="Sano M."/>
            <person name="Sasaki A."/>
            <person name="Sasakura Y."/>
            <person name="Shoguchi E."/>
            <person name="Shin-i T."/>
            <person name="Spagnuolo A."/>
            <person name="Stainier D."/>
            <person name="Suzuki M.M."/>
            <person name="Tassy O."/>
            <person name="Takatori N."/>
            <person name="Tokuoka M."/>
            <person name="Yagi K."/>
            <person name="Yoshizaki F."/>
            <person name="Wada S."/>
            <person name="Zhang C."/>
            <person name="Hyatt P.D."/>
            <person name="Larimer F."/>
            <person name="Detter C."/>
            <person name="Doggett N."/>
            <person name="Glavina T."/>
            <person name="Hawkins T."/>
            <person name="Richardson P."/>
            <person name="Lucas S."/>
            <person name="Kohara Y."/>
            <person name="Levine M."/>
            <person name="Satoh N."/>
            <person name="Rokhsar D.S."/>
        </authorList>
    </citation>
    <scope>NUCLEOTIDE SEQUENCE [LARGE SCALE GENOMIC DNA]</scope>
</reference>
<name>H2XLP8_CIOIN</name>
<sequence length="40" mass="5096">MHLHIWQHQMYMKLYKVSCYQISVKQHKYIIKRIVQYTLD</sequence>